<keyword evidence="14" id="KW-1185">Reference proteome</keyword>
<proteinExistence type="inferred from homology"/>
<evidence type="ECO:0000256" key="12">
    <source>
        <dbReference type="SAM" id="SignalP"/>
    </source>
</evidence>
<keyword evidence="4" id="KW-0433">Leucine-rich repeat</keyword>
<dbReference type="PROSITE" id="PS51450">
    <property type="entry name" value="LRR"/>
    <property type="match status" value="1"/>
</dbReference>
<dbReference type="Proteomes" id="UP001293254">
    <property type="component" value="Unassembled WGS sequence"/>
</dbReference>
<dbReference type="PANTHER" id="PTHR48061">
    <property type="entry name" value="LEUCINE-RICH REPEAT RECEPTOR PROTEIN KINASE EMS1-LIKE-RELATED"/>
    <property type="match status" value="1"/>
</dbReference>
<evidence type="ECO:0000256" key="11">
    <source>
        <dbReference type="SAM" id="Phobius"/>
    </source>
</evidence>
<evidence type="ECO:0000256" key="6">
    <source>
        <dbReference type="ARBA" id="ARBA00022729"/>
    </source>
</evidence>
<protein>
    <submittedName>
        <fullName evidence="13">Receptor-like protein 7</fullName>
    </submittedName>
</protein>
<dbReference type="Gene3D" id="3.80.10.10">
    <property type="entry name" value="Ribonuclease Inhibitor"/>
    <property type="match status" value="5"/>
</dbReference>
<reference evidence="13" key="2">
    <citation type="journal article" date="2024" name="Plant">
        <title>Genomic evolution and insights into agronomic trait innovations of Sesamum species.</title>
        <authorList>
            <person name="Miao H."/>
            <person name="Wang L."/>
            <person name="Qu L."/>
            <person name="Liu H."/>
            <person name="Sun Y."/>
            <person name="Le M."/>
            <person name="Wang Q."/>
            <person name="Wei S."/>
            <person name="Zheng Y."/>
            <person name="Lin W."/>
            <person name="Duan Y."/>
            <person name="Cao H."/>
            <person name="Xiong S."/>
            <person name="Wang X."/>
            <person name="Wei L."/>
            <person name="Li C."/>
            <person name="Ma Q."/>
            <person name="Ju M."/>
            <person name="Zhao R."/>
            <person name="Li G."/>
            <person name="Mu C."/>
            <person name="Tian Q."/>
            <person name="Mei H."/>
            <person name="Zhang T."/>
            <person name="Gao T."/>
            <person name="Zhang H."/>
        </authorList>
    </citation>
    <scope>NUCLEOTIDE SEQUENCE</scope>
    <source>
        <strain evidence="13">3651</strain>
    </source>
</reference>
<evidence type="ECO:0000256" key="1">
    <source>
        <dbReference type="ARBA" id="ARBA00004251"/>
    </source>
</evidence>
<dbReference type="GO" id="GO:0051707">
    <property type="term" value="P:response to other organism"/>
    <property type="evidence" value="ECO:0007669"/>
    <property type="project" value="UniProtKB-ARBA"/>
</dbReference>
<comment type="similarity">
    <text evidence="2">Belongs to the RLP family.</text>
</comment>
<keyword evidence="7" id="KW-0677">Repeat</keyword>
<feature type="transmembrane region" description="Helical" evidence="11">
    <location>
        <begin position="1032"/>
        <end position="1052"/>
    </location>
</feature>
<dbReference type="EMBL" id="JACGWO010000002">
    <property type="protein sequence ID" value="KAK4436038.1"/>
    <property type="molecule type" value="Genomic_DNA"/>
</dbReference>
<dbReference type="SMART" id="SM00365">
    <property type="entry name" value="LRR_SD22"/>
    <property type="match status" value="5"/>
</dbReference>
<dbReference type="GO" id="GO:0006952">
    <property type="term" value="P:defense response"/>
    <property type="evidence" value="ECO:0007669"/>
    <property type="project" value="UniProtKB-ARBA"/>
</dbReference>
<dbReference type="FunFam" id="3.80.10.10:FF:000095">
    <property type="entry name" value="LRR receptor-like serine/threonine-protein kinase GSO1"/>
    <property type="match status" value="2"/>
</dbReference>
<feature type="chain" id="PRO_5042183079" evidence="12">
    <location>
        <begin position="26"/>
        <end position="1075"/>
    </location>
</feature>
<dbReference type="InterPro" id="IPR046956">
    <property type="entry name" value="RLP23-like"/>
</dbReference>
<keyword evidence="13" id="KW-0675">Receptor</keyword>
<keyword evidence="10" id="KW-0325">Glycoprotein</keyword>
<keyword evidence="6 12" id="KW-0732">Signal</keyword>
<dbReference type="PANTHER" id="PTHR48061:SF2">
    <property type="entry name" value="RECEPTOR LIKE PROTEIN 30-LIKE"/>
    <property type="match status" value="1"/>
</dbReference>
<dbReference type="FunFam" id="3.80.10.10:FF:000041">
    <property type="entry name" value="LRR receptor-like serine/threonine-protein kinase ERECTA"/>
    <property type="match status" value="1"/>
</dbReference>
<evidence type="ECO:0000313" key="14">
    <source>
        <dbReference type="Proteomes" id="UP001293254"/>
    </source>
</evidence>
<evidence type="ECO:0000256" key="3">
    <source>
        <dbReference type="ARBA" id="ARBA00022475"/>
    </source>
</evidence>
<comment type="subcellular location">
    <subcellularLocation>
        <location evidence="1">Cell membrane</location>
        <topology evidence="1">Single-pass type I membrane protein</topology>
    </subcellularLocation>
</comment>
<reference evidence="13" key="1">
    <citation type="submission" date="2020-06" db="EMBL/GenBank/DDBJ databases">
        <authorList>
            <person name="Li T."/>
            <person name="Hu X."/>
            <person name="Zhang T."/>
            <person name="Song X."/>
            <person name="Zhang H."/>
            <person name="Dai N."/>
            <person name="Sheng W."/>
            <person name="Hou X."/>
            <person name="Wei L."/>
        </authorList>
    </citation>
    <scope>NUCLEOTIDE SEQUENCE</scope>
    <source>
        <strain evidence="13">3651</strain>
        <tissue evidence="13">Leaf</tissue>
    </source>
</reference>
<feature type="signal peptide" evidence="12">
    <location>
        <begin position="1"/>
        <end position="25"/>
    </location>
</feature>
<keyword evidence="9 11" id="KW-0472">Membrane</keyword>
<keyword evidence="3" id="KW-1003">Cell membrane</keyword>
<evidence type="ECO:0000313" key="13">
    <source>
        <dbReference type="EMBL" id="KAK4436038.1"/>
    </source>
</evidence>
<evidence type="ECO:0000256" key="5">
    <source>
        <dbReference type="ARBA" id="ARBA00022692"/>
    </source>
</evidence>
<dbReference type="Pfam" id="PF00560">
    <property type="entry name" value="LRR_1"/>
    <property type="match status" value="5"/>
</dbReference>
<comment type="caution">
    <text evidence="13">The sequence shown here is derived from an EMBL/GenBank/DDBJ whole genome shotgun (WGS) entry which is preliminary data.</text>
</comment>
<evidence type="ECO:0000256" key="10">
    <source>
        <dbReference type="ARBA" id="ARBA00023180"/>
    </source>
</evidence>
<dbReference type="SUPFAM" id="SSF52058">
    <property type="entry name" value="L domain-like"/>
    <property type="match status" value="3"/>
</dbReference>
<keyword evidence="8 11" id="KW-1133">Transmembrane helix</keyword>
<accession>A0AAE2CVK9</accession>
<organism evidence="13 14">
    <name type="scientific">Sesamum alatum</name>
    <dbReference type="NCBI Taxonomy" id="300844"/>
    <lineage>
        <taxon>Eukaryota</taxon>
        <taxon>Viridiplantae</taxon>
        <taxon>Streptophyta</taxon>
        <taxon>Embryophyta</taxon>
        <taxon>Tracheophyta</taxon>
        <taxon>Spermatophyta</taxon>
        <taxon>Magnoliopsida</taxon>
        <taxon>eudicotyledons</taxon>
        <taxon>Gunneridae</taxon>
        <taxon>Pentapetalae</taxon>
        <taxon>asterids</taxon>
        <taxon>lamiids</taxon>
        <taxon>Lamiales</taxon>
        <taxon>Pedaliaceae</taxon>
        <taxon>Sesamum</taxon>
    </lineage>
</organism>
<evidence type="ECO:0000256" key="8">
    <source>
        <dbReference type="ARBA" id="ARBA00022989"/>
    </source>
</evidence>
<gene>
    <name evidence="13" type="ORF">Salat_0767500</name>
</gene>
<dbReference type="Pfam" id="PF13855">
    <property type="entry name" value="LRR_8"/>
    <property type="match status" value="3"/>
</dbReference>
<dbReference type="InterPro" id="IPR032675">
    <property type="entry name" value="LRR_dom_sf"/>
</dbReference>
<dbReference type="InterPro" id="IPR003591">
    <property type="entry name" value="Leu-rich_rpt_typical-subtyp"/>
</dbReference>
<dbReference type="SMART" id="SM00369">
    <property type="entry name" value="LRR_TYP"/>
    <property type="match status" value="13"/>
</dbReference>
<keyword evidence="5 11" id="KW-0812">Transmembrane</keyword>
<evidence type="ECO:0000256" key="9">
    <source>
        <dbReference type="ARBA" id="ARBA00023136"/>
    </source>
</evidence>
<evidence type="ECO:0000256" key="2">
    <source>
        <dbReference type="ARBA" id="ARBA00009592"/>
    </source>
</evidence>
<dbReference type="InterPro" id="IPR001611">
    <property type="entry name" value="Leu-rich_rpt"/>
</dbReference>
<evidence type="ECO:0000256" key="7">
    <source>
        <dbReference type="ARBA" id="ARBA00022737"/>
    </source>
</evidence>
<dbReference type="GO" id="GO:0005886">
    <property type="term" value="C:plasma membrane"/>
    <property type="evidence" value="ECO:0007669"/>
    <property type="project" value="UniProtKB-SubCell"/>
</dbReference>
<dbReference type="AlphaFoldDB" id="A0AAE2CVK9"/>
<sequence>MRLTCKHEIMLLLVFLLTIFLSSRAAKLPHSSKHLCLDDQKTSLMQLQEDILSHNSSSVSFDDNSSMKVAKWDERTDCCLWDGVTCNSFGNVVGLNLSYSRISGHIGAIFDLRHLQRLSLARNNFQLSPIPSGFERLTNLTHLNLSFSCFSDQIPAGISRLTRLVSLDLSTIPFCELPPTFNDPDFNHIFDFEELHRLRLERPNLQSFFRNLNNLTEVYLDNVDLSAQGSNWSQALSVLPRLKVLSLSHCRLSGPIHSSFANLKSLNFIKLEDNNLTSEVPRFLASFRDLQVLNLASTQLYGNFPLKVFLLPRLQIIDLSKNPLLTGVLPEFPSHSSLQLVSLYQTNFQGKLPDSIGNLKFMTNLLLYTCNFSGLIPSSLANLTSVTEIDISYNKFSGSIPPFRDSGVPKLADLRLSFNLLTGTIDPLIFTLASLKVLYLNDNHLSGKLEDFPAASSVLEQVYLNGNNLSEEIPRSISEIPSISILSLAANKFTGSLKLEAFQNLDNLTSLDLSFNSLTIGTDQPDLMFPELQELRLSRCNLTEFPTFLKKQDQLRVLNLSNNQIEGYVPKWLWTSSLNELDLSQNEVDFPEEPNQGDNANSTLSPLVKLAMRSCKVFRFPEFLKLFYGLWYLDLSGNNIEGQVPNWIWQSTLQYVNISHNRLNYVEEFSPNFSLNLLATLDVRGNLLRGSLPSGICSLSSLSILDASHNQLSGSIPECLGMMSNLTVLNLQGNKYQQIPSDFALASSLRSLNINGNLLEGQLPRSLANCKMLEVLDLGNNKITDTFPFWLDKLPELKVLVLRNNSFYGQIHLPRRNFSLTKLGIIDLSSNQFTGDLPPEFLESLDEMQLKSKNKSATLKTIGQYEYYQDSVTIMSKGNEIVLVRILTIFISLDLSNNKFHGKIPGEIGELKSLVVLNLSRNAFDGEIPSSLGDLVQLESLDLSWNKLSGTIPQQLTSLTFLAFFNISYNNLTGHVPQGNQFNTYTINSYIGNIGLCGLPSSKRCVPAEDPVPDPSWQGASSAKESLFDWKFALSGYGCGIVVGVALGYTFLPDLRYSRGRVQLKRRGRRSGRNS</sequence>
<evidence type="ECO:0000256" key="4">
    <source>
        <dbReference type="ARBA" id="ARBA00022614"/>
    </source>
</evidence>
<name>A0AAE2CVK9_9LAMI</name>